<dbReference type="Proteomes" id="UP001501251">
    <property type="component" value="Unassembled WGS sequence"/>
</dbReference>
<keyword evidence="1" id="KW-1133">Transmembrane helix</keyword>
<keyword evidence="1" id="KW-0812">Transmembrane</keyword>
<dbReference type="RefSeq" id="WP_344921817.1">
    <property type="nucleotide sequence ID" value="NZ_BAABAQ010000013.1"/>
</dbReference>
<evidence type="ECO:0000313" key="3">
    <source>
        <dbReference type="Proteomes" id="UP001501251"/>
    </source>
</evidence>
<evidence type="ECO:0000256" key="1">
    <source>
        <dbReference type="SAM" id="Phobius"/>
    </source>
</evidence>
<protein>
    <recommendedName>
        <fullName evidence="4">Helix-turn-helix domain-containing protein</fullName>
    </recommendedName>
</protein>
<keyword evidence="3" id="KW-1185">Reference proteome</keyword>
<name>A0ABP8BDU8_9ACTN</name>
<sequence>MTSTPPPSPAGATDTATFMAELRRLKTRSGLSFRQLDRRAAAGGDTLPYSTASTMLGKDRLPREELLIAFVKACGLDGDDLQAWRASYAQIAHGPAAASSTPAQEPSVTKSGAQPPPRFFRLFRRRVIIAVAALSLALMGGAGLALGLDGISETEVEVLIDPQGVPQK</sequence>
<accession>A0ABP8BDU8</accession>
<evidence type="ECO:0000313" key="2">
    <source>
        <dbReference type="EMBL" id="GAA4204348.1"/>
    </source>
</evidence>
<gene>
    <name evidence="2" type="ORF">GCM10022252_63350</name>
</gene>
<dbReference type="EMBL" id="BAABAQ010000013">
    <property type="protein sequence ID" value="GAA4204348.1"/>
    <property type="molecule type" value="Genomic_DNA"/>
</dbReference>
<feature type="transmembrane region" description="Helical" evidence="1">
    <location>
        <begin position="127"/>
        <end position="148"/>
    </location>
</feature>
<proteinExistence type="predicted"/>
<reference evidence="3" key="1">
    <citation type="journal article" date="2019" name="Int. J. Syst. Evol. Microbiol.">
        <title>The Global Catalogue of Microorganisms (GCM) 10K type strain sequencing project: providing services to taxonomists for standard genome sequencing and annotation.</title>
        <authorList>
            <consortium name="The Broad Institute Genomics Platform"/>
            <consortium name="The Broad Institute Genome Sequencing Center for Infectious Disease"/>
            <person name="Wu L."/>
            <person name="Ma J."/>
        </authorList>
    </citation>
    <scope>NUCLEOTIDE SEQUENCE [LARGE SCALE GENOMIC DNA]</scope>
    <source>
        <strain evidence="3">JCM 17388</strain>
    </source>
</reference>
<evidence type="ECO:0008006" key="4">
    <source>
        <dbReference type="Google" id="ProtNLM"/>
    </source>
</evidence>
<organism evidence="2 3">
    <name type="scientific">Streptosporangium oxazolinicum</name>
    <dbReference type="NCBI Taxonomy" id="909287"/>
    <lineage>
        <taxon>Bacteria</taxon>
        <taxon>Bacillati</taxon>
        <taxon>Actinomycetota</taxon>
        <taxon>Actinomycetes</taxon>
        <taxon>Streptosporangiales</taxon>
        <taxon>Streptosporangiaceae</taxon>
        <taxon>Streptosporangium</taxon>
    </lineage>
</organism>
<comment type="caution">
    <text evidence="2">The sequence shown here is derived from an EMBL/GenBank/DDBJ whole genome shotgun (WGS) entry which is preliminary data.</text>
</comment>
<keyword evidence="1" id="KW-0472">Membrane</keyword>